<dbReference type="AlphaFoldDB" id="A0A1T5ALR4"/>
<evidence type="ECO:0000313" key="9">
    <source>
        <dbReference type="Proteomes" id="UP000190852"/>
    </source>
</evidence>
<reference evidence="9" key="1">
    <citation type="submission" date="2017-02" db="EMBL/GenBank/DDBJ databases">
        <authorList>
            <person name="Varghese N."/>
            <person name="Submissions S."/>
        </authorList>
    </citation>
    <scope>NUCLEOTIDE SEQUENCE [LARGE SCALE GENOMIC DNA]</scope>
    <source>
        <strain evidence="9">DSM 24967</strain>
    </source>
</reference>
<comment type="subcellular location">
    <subcellularLocation>
        <location evidence="1">Cell outer membrane</location>
    </subcellularLocation>
</comment>
<feature type="domain" description="SusD-like N-terminal" evidence="7">
    <location>
        <begin position="24"/>
        <end position="229"/>
    </location>
</feature>
<proteinExistence type="inferred from homology"/>
<dbReference type="Gene3D" id="1.25.40.390">
    <property type="match status" value="1"/>
</dbReference>
<evidence type="ECO:0000313" key="8">
    <source>
        <dbReference type="EMBL" id="SKB35747.1"/>
    </source>
</evidence>
<dbReference type="SUPFAM" id="SSF48452">
    <property type="entry name" value="TPR-like"/>
    <property type="match status" value="1"/>
</dbReference>
<evidence type="ECO:0000256" key="4">
    <source>
        <dbReference type="ARBA" id="ARBA00023136"/>
    </source>
</evidence>
<dbReference type="Pfam" id="PF14322">
    <property type="entry name" value="SusD-like_3"/>
    <property type="match status" value="1"/>
</dbReference>
<comment type="similarity">
    <text evidence="2">Belongs to the SusD family.</text>
</comment>
<keyword evidence="3" id="KW-0732">Signal</keyword>
<dbReference type="InterPro" id="IPR033985">
    <property type="entry name" value="SusD-like_N"/>
</dbReference>
<evidence type="ECO:0000256" key="3">
    <source>
        <dbReference type="ARBA" id="ARBA00022729"/>
    </source>
</evidence>
<evidence type="ECO:0000256" key="1">
    <source>
        <dbReference type="ARBA" id="ARBA00004442"/>
    </source>
</evidence>
<gene>
    <name evidence="8" type="ORF">SAMN05660349_00737</name>
</gene>
<keyword evidence="9" id="KW-1185">Reference proteome</keyword>
<feature type="domain" description="RagB/SusD" evidence="6">
    <location>
        <begin position="301"/>
        <end position="614"/>
    </location>
</feature>
<evidence type="ECO:0000259" key="7">
    <source>
        <dbReference type="Pfam" id="PF14322"/>
    </source>
</evidence>
<protein>
    <submittedName>
        <fullName evidence="8">Starch-binding associating with outer membrane</fullName>
    </submittedName>
</protein>
<dbReference type="PROSITE" id="PS51257">
    <property type="entry name" value="PROKAR_LIPOPROTEIN"/>
    <property type="match status" value="1"/>
</dbReference>
<evidence type="ECO:0000256" key="2">
    <source>
        <dbReference type="ARBA" id="ARBA00006275"/>
    </source>
</evidence>
<dbReference type="Pfam" id="PF07980">
    <property type="entry name" value="SusD_RagB"/>
    <property type="match status" value="1"/>
</dbReference>
<name>A0A1T5ALR4_9BACT</name>
<dbReference type="CDD" id="cd08977">
    <property type="entry name" value="SusD"/>
    <property type="match status" value="1"/>
</dbReference>
<sequence>MKSKIVNIVGGILVLLGITSCNSYLEKESFDIITPEQVWKDPKLINGVMVNLYDGLQLEDFNYWYRDSWRLMNPSTLSDEAQGSFQKDPMFDNANATYTYEDALFEQKFADRYKLIRNCNDFIAQAEKATSLSDADKSMLLAEARFLRAMHYFTLVKRYGGVPLIDAPQTYDPANLESLMLPRSKEVEIYDFIIKECQEAAAILPVTRDAAAKYRANRGTALALCSRAALYAGSIARYGKVELDGLVGIPSSEANRFFQASYDASSAIIGLKVYSLYNKKADNKTQNYYEIFIKGNGDNGEFIFQKQYNVAGGKGHDWDKRNAPFSYRAGGWGCGVAPTMEMVEEYEYTDGTQGTLKLTDASGKPLRFNNPYDLFAGKDPRLFATIYLPGSPCKGSIMEWRRGVIESDTKRYVATSQPDGGNKVEINGVVYSTSGKDGGADAGDASKTGFYQKKFWDETLTDMNMGKSETPWPVFRLGEIYLNLAEAAMELGKTADALDAVNIIRNRAGIAPLTAITMDKIRHERKVELAFEGHRFWDMKRWRIAHLDVQQGGLNGFSGSALYPWYDIRDGKYIFEKGTNTPKQKRIFLEKNYYGKINANDMNSNPKLVQNPGYTN</sequence>
<organism evidence="8 9">
    <name type="scientific">Parabacteroides chartae</name>
    <dbReference type="NCBI Taxonomy" id="1037355"/>
    <lineage>
        <taxon>Bacteria</taxon>
        <taxon>Pseudomonadati</taxon>
        <taxon>Bacteroidota</taxon>
        <taxon>Bacteroidia</taxon>
        <taxon>Bacteroidales</taxon>
        <taxon>Tannerellaceae</taxon>
        <taxon>Parabacteroides</taxon>
    </lineage>
</organism>
<keyword evidence="5" id="KW-0998">Cell outer membrane</keyword>
<dbReference type="GO" id="GO:0009279">
    <property type="term" value="C:cell outer membrane"/>
    <property type="evidence" value="ECO:0007669"/>
    <property type="project" value="UniProtKB-SubCell"/>
</dbReference>
<dbReference type="EMBL" id="FUYQ01000004">
    <property type="protein sequence ID" value="SKB35747.1"/>
    <property type="molecule type" value="Genomic_DNA"/>
</dbReference>
<evidence type="ECO:0000259" key="6">
    <source>
        <dbReference type="Pfam" id="PF07980"/>
    </source>
</evidence>
<dbReference type="InterPro" id="IPR011990">
    <property type="entry name" value="TPR-like_helical_dom_sf"/>
</dbReference>
<keyword evidence="4" id="KW-0472">Membrane</keyword>
<dbReference type="InterPro" id="IPR012944">
    <property type="entry name" value="SusD_RagB_dom"/>
</dbReference>
<dbReference type="RefSeq" id="WP_079682445.1">
    <property type="nucleotide sequence ID" value="NZ_FUYQ01000004.1"/>
</dbReference>
<evidence type="ECO:0000256" key="5">
    <source>
        <dbReference type="ARBA" id="ARBA00023237"/>
    </source>
</evidence>
<dbReference type="Proteomes" id="UP000190852">
    <property type="component" value="Unassembled WGS sequence"/>
</dbReference>
<accession>A0A1T5ALR4</accession>